<name>A0A3G8M3R5_9HYPH</name>
<dbReference type="SMART" id="SM00911">
    <property type="entry name" value="HWE_HK"/>
    <property type="match status" value="1"/>
</dbReference>
<feature type="domain" description="Response regulatory" evidence="14">
    <location>
        <begin position="729"/>
        <end position="840"/>
    </location>
</feature>
<dbReference type="InterPro" id="IPR035965">
    <property type="entry name" value="PAS-like_dom_sf"/>
</dbReference>
<evidence type="ECO:0000256" key="11">
    <source>
        <dbReference type="ARBA" id="ARBA00023170"/>
    </source>
</evidence>
<dbReference type="Pfam" id="PF01590">
    <property type="entry name" value="GAF"/>
    <property type="match status" value="1"/>
</dbReference>
<evidence type="ECO:0000259" key="13">
    <source>
        <dbReference type="PROSITE" id="PS50046"/>
    </source>
</evidence>
<dbReference type="InterPro" id="IPR011006">
    <property type="entry name" value="CheY-like_superfamily"/>
</dbReference>
<dbReference type="Pfam" id="PF00360">
    <property type="entry name" value="PHY"/>
    <property type="match status" value="1"/>
</dbReference>
<evidence type="ECO:0000256" key="2">
    <source>
        <dbReference type="ARBA" id="ARBA00012438"/>
    </source>
</evidence>
<feature type="modified residue" description="4-aspartylphosphate" evidence="12">
    <location>
        <position position="779"/>
    </location>
</feature>
<dbReference type="GO" id="GO:0006355">
    <property type="term" value="P:regulation of DNA-templated transcription"/>
    <property type="evidence" value="ECO:0007669"/>
    <property type="project" value="InterPro"/>
</dbReference>
<dbReference type="InterPro" id="IPR043150">
    <property type="entry name" value="Phytochrome_PHY_sf"/>
</dbReference>
<protein>
    <recommendedName>
        <fullName evidence="2">histidine kinase</fullName>
        <ecNumber evidence="2">2.7.13.3</ecNumber>
    </recommendedName>
</protein>
<dbReference type="GO" id="GO:0005524">
    <property type="term" value="F:ATP binding"/>
    <property type="evidence" value="ECO:0007669"/>
    <property type="project" value="UniProtKB-KW"/>
</dbReference>
<accession>A0A3G8M3R5</accession>
<evidence type="ECO:0000256" key="10">
    <source>
        <dbReference type="ARBA" id="ARBA00022991"/>
    </source>
</evidence>
<reference evidence="15 16" key="1">
    <citation type="submission" date="2018-11" db="EMBL/GenBank/DDBJ databases">
        <title>Genome squencing of methanotrophic bacteria isolated from alkaline groundwater in Korea.</title>
        <authorList>
            <person name="Nguyen L.N."/>
        </authorList>
    </citation>
    <scope>NUCLEOTIDE SEQUENCE [LARGE SCALE GENOMIC DNA]</scope>
    <source>
        <strain evidence="15 16">GW6</strain>
    </source>
</reference>
<evidence type="ECO:0000256" key="5">
    <source>
        <dbReference type="ARBA" id="ARBA00022606"/>
    </source>
</evidence>
<gene>
    <name evidence="15" type="ORF">EHO51_02865</name>
</gene>
<dbReference type="Pfam" id="PF07536">
    <property type="entry name" value="HWE_HK"/>
    <property type="match status" value="1"/>
</dbReference>
<dbReference type="InterPro" id="IPR013515">
    <property type="entry name" value="Phytochrome_cen-reg"/>
</dbReference>
<keyword evidence="9" id="KW-0067">ATP-binding</keyword>
<dbReference type="PROSITE" id="PS50110">
    <property type="entry name" value="RESPONSE_REGULATORY"/>
    <property type="match status" value="1"/>
</dbReference>
<keyword evidence="8 15" id="KW-0418">Kinase</keyword>
<dbReference type="Proteomes" id="UP000273982">
    <property type="component" value="Chromosome"/>
</dbReference>
<dbReference type="GO" id="GO:0004673">
    <property type="term" value="F:protein histidine kinase activity"/>
    <property type="evidence" value="ECO:0007669"/>
    <property type="project" value="UniProtKB-EC"/>
</dbReference>
<keyword evidence="5" id="KW-0716">Sensory transduction</keyword>
<evidence type="ECO:0000256" key="4">
    <source>
        <dbReference type="ARBA" id="ARBA00022553"/>
    </source>
</evidence>
<dbReference type="SMART" id="SM00065">
    <property type="entry name" value="GAF"/>
    <property type="match status" value="1"/>
</dbReference>
<dbReference type="Pfam" id="PF08446">
    <property type="entry name" value="PAS_2"/>
    <property type="match status" value="1"/>
</dbReference>
<dbReference type="Gene3D" id="3.30.450.270">
    <property type="match status" value="1"/>
</dbReference>
<evidence type="ECO:0000256" key="1">
    <source>
        <dbReference type="ARBA" id="ARBA00000085"/>
    </source>
</evidence>
<dbReference type="InterPro" id="IPR003018">
    <property type="entry name" value="GAF"/>
</dbReference>
<dbReference type="SUPFAM" id="SSF52172">
    <property type="entry name" value="CheY-like"/>
    <property type="match status" value="1"/>
</dbReference>
<evidence type="ECO:0000256" key="3">
    <source>
        <dbReference type="ARBA" id="ARBA00022543"/>
    </source>
</evidence>
<dbReference type="InterPro" id="IPR001294">
    <property type="entry name" value="Phytochrome"/>
</dbReference>
<dbReference type="Gene3D" id="3.30.450.40">
    <property type="match status" value="1"/>
</dbReference>
<keyword evidence="3" id="KW-0600">Photoreceptor protein</keyword>
<dbReference type="GO" id="GO:0009584">
    <property type="term" value="P:detection of visible light"/>
    <property type="evidence" value="ECO:0007669"/>
    <property type="project" value="InterPro"/>
</dbReference>
<keyword evidence="11" id="KW-0675">Receptor</keyword>
<organism evidence="15 16">
    <name type="scientific">Methylocystis rosea</name>
    <dbReference type="NCBI Taxonomy" id="173366"/>
    <lineage>
        <taxon>Bacteria</taxon>
        <taxon>Pseudomonadati</taxon>
        <taxon>Pseudomonadota</taxon>
        <taxon>Alphaproteobacteria</taxon>
        <taxon>Hyphomicrobiales</taxon>
        <taxon>Methylocystaceae</taxon>
        <taxon>Methylocystis</taxon>
    </lineage>
</organism>
<keyword evidence="6" id="KW-0808">Transferase</keyword>
<dbReference type="SMART" id="SM00448">
    <property type="entry name" value="REC"/>
    <property type="match status" value="1"/>
</dbReference>
<evidence type="ECO:0000256" key="6">
    <source>
        <dbReference type="ARBA" id="ARBA00022679"/>
    </source>
</evidence>
<keyword evidence="7" id="KW-0547">Nucleotide-binding</keyword>
<evidence type="ECO:0000256" key="8">
    <source>
        <dbReference type="ARBA" id="ARBA00022777"/>
    </source>
</evidence>
<dbReference type="InterPro" id="IPR016132">
    <property type="entry name" value="Phyto_chromo_attachment"/>
</dbReference>
<dbReference type="InterPro" id="IPR036890">
    <property type="entry name" value="HATPase_C_sf"/>
</dbReference>
<dbReference type="Gene3D" id="3.30.450.20">
    <property type="entry name" value="PAS domain"/>
    <property type="match status" value="1"/>
</dbReference>
<dbReference type="SUPFAM" id="SSF55785">
    <property type="entry name" value="PYP-like sensor domain (PAS domain)"/>
    <property type="match status" value="1"/>
</dbReference>
<dbReference type="SUPFAM" id="SSF55781">
    <property type="entry name" value="GAF domain-like"/>
    <property type="match status" value="2"/>
</dbReference>
<keyword evidence="10" id="KW-0157">Chromophore</keyword>
<evidence type="ECO:0000313" key="15">
    <source>
        <dbReference type="EMBL" id="AZG75762.1"/>
    </source>
</evidence>
<evidence type="ECO:0000313" key="16">
    <source>
        <dbReference type="Proteomes" id="UP000273982"/>
    </source>
</evidence>
<dbReference type="PRINTS" id="PR01033">
    <property type="entry name" value="PHYTOCHROME"/>
</dbReference>
<sequence length="845" mass="92413">MDLSACDREPIHLSGAIQPHGVLLALDPDQMTVVQVAGDTMALLGMPPEPLLGQSLEARLGSVAATKLCRLIDEAIVIPRPLLVFETTIGVSPMALDGVVHISEGLIVIELEPQRSGYEREPLALVQRMVANCAATETISQFLASVAKEVFKATGFDRVMVYKFLQDGSGSVIAESRAEGVDSFLGLRYPESDVPQQARRLYVANWLRLIPDVAYTPAPLVPADNPKTGRPLDLSHSVLRSVSPIHVQYLKNMGVQASMSMSIVIEGELWGLIACHHYSPHFLDTRLRAACELFSQIASLQLQEKIASELARERVKAGEIERAIVTSMAREGFNDALISNRPNLLDLIPAKGCAVFVDGKLSSLGDVPSEKQIISLIHWLDANGQDGVFVSESLAALFAPAEDFRQVGSGVLAISVSRTPRDYVIWFRPEVTEIVKWAGNPEKPVQPSSDGETLSPRASFTAWEQMVRLKSEPWTGREVESAKSLRTSIMEVILRTLDDTLRARHEAKAHQDMLMAELDHRVKNTIAIIQSLVRFTSRSAISLEQFQEDLQNRLFSMARMQTLLTESRWEGVSISALIESELDTLPADCCQVAGHPFVLKPKAALAVSLAIHELATNAQKHGSLSIPGGLVSIDWDIEENSPADVFVITWKESGGPPVMPPTRLGFGRVLLGKAIALDLQGDVNLRFDPEGVQCRLKMPLTQIVRRDEAPSGKKVRITPNNLIACDNARVLVIEDSGLVALNVCDLLRTHGMIPVGPFGMVRESLRALDVESFDLALLDIDLHGEPAWPIADALMDARTPFVFTTAYESDVVIPARFAAMPVVNKPYQEQQLLAALSNALVGDSN</sequence>
<dbReference type="InterPro" id="IPR013654">
    <property type="entry name" value="PAS_2"/>
</dbReference>
<dbReference type="GO" id="GO:0000160">
    <property type="term" value="P:phosphorelay signal transduction system"/>
    <property type="evidence" value="ECO:0007669"/>
    <property type="project" value="InterPro"/>
</dbReference>
<dbReference type="PANTHER" id="PTHR41523">
    <property type="entry name" value="TWO-COMPONENT SYSTEM SENSOR PROTEIN"/>
    <property type="match status" value="1"/>
</dbReference>
<evidence type="ECO:0000256" key="12">
    <source>
        <dbReference type="PROSITE-ProRule" id="PRU00169"/>
    </source>
</evidence>
<dbReference type="EMBL" id="CP034086">
    <property type="protein sequence ID" value="AZG75762.1"/>
    <property type="molecule type" value="Genomic_DNA"/>
</dbReference>
<dbReference type="PROSITE" id="PS50046">
    <property type="entry name" value="PHYTOCHROME_2"/>
    <property type="match status" value="1"/>
</dbReference>
<evidence type="ECO:0000256" key="7">
    <source>
        <dbReference type="ARBA" id="ARBA00022741"/>
    </source>
</evidence>
<dbReference type="GO" id="GO:0009881">
    <property type="term" value="F:photoreceptor activity"/>
    <property type="evidence" value="ECO:0007669"/>
    <property type="project" value="UniProtKB-KW"/>
</dbReference>
<proteinExistence type="predicted"/>
<dbReference type="InterPro" id="IPR011102">
    <property type="entry name" value="Sig_transdc_His_kinase_HWE"/>
</dbReference>
<dbReference type="InterPro" id="IPR001789">
    <property type="entry name" value="Sig_transdc_resp-reg_receiver"/>
</dbReference>
<evidence type="ECO:0000259" key="14">
    <source>
        <dbReference type="PROSITE" id="PS50110"/>
    </source>
</evidence>
<feature type="domain" description="Phytochrome chromophore attachment site" evidence="13">
    <location>
        <begin position="138"/>
        <end position="296"/>
    </location>
</feature>
<dbReference type="AlphaFoldDB" id="A0A3G8M3R5"/>
<dbReference type="Gene3D" id="3.30.565.10">
    <property type="entry name" value="Histidine kinase-like ATPase, C-terminal domain"/>
    <property type="match status" value="1"/>
</dbReference>
<dbReference type="PANTHER" id="PTHR41523:SF7">
    <property type="entry name" value="HISTIDINE KINASE"/>
    <property type="match status" value="1"/>
</dbReference>
<dbReference type="InterPro" id="IPR029016">
    <property type="entry name" value="GAF-like_dom_sf"/>
</dbReference>
<dbReference type="Gene3D" id="3.40.50.2300">
    <property type="match status" value="1"/>
</dbReference>
<dbReference type="KEGG" id="mros:EHO51_02865"/>
<evidence type="ECO:0000256" key="9">
    <source>
        <dbReference type="ARBA" id="ARBA00022840"/>
    </source>
</evidence>
<comment type="catalytic activity">
    <reaction evidence="1">
        <text>ATP + protein L-histidine = ADP + protein N-phospho-L-histidine.</text>
        <dbReference type="EC" id="2.7.13.3"/>
    </reaction>
</comment>
<keyword evidence="4 12" id="KW-0597">Phosphoprotein</keyword>
<dbReference type="RefSeq" id="WP_124737620.1">
    <property type="nucleotide sequence ID" value="NZ_CP034086.1"/>
</dbReference>
<dbReference type="EC" id="2.7.13.3" evidence="2"/>